<accession>A0A4R6U4B1</accession>
<dbReference type="AlphaFoldDB" id="A0A4R6U4B1"/>
<dbReference type="OrthoDB" id="8906462at2"/>
<evidence type="ECO:0000313" key="3">
    <source>
        <dbReference type="Proteomes" id="UP000294575"/>
    </source>
</evidence>
<evidence type="ECO:0000256" key="1">
    <source>
        <dbReference type="SAM" id="SignalP"/>
    </source>
</evidence>
<dbReference type="InterPro" id="IPR021268">
    <property type="entry name" value="DUF2845"/>
</dbReference>
<evidence type="ECO:0000313" key="2">
    <source>
        <dbReference type="EMBL" id="TDQ39379.1"/>
    </source>
</evidence>
<dbReference type="Pfam" id="PF11006">
    <property type="entry name" value="DUF2845"/>
    <property type="match status" value="1"/>
</dbReference>
<keyword evidence="3" id="KW-1185">Reference proteome</keyword>
<comment type="caution">
    <text evidence="2">The sequence shown here is derived from an EMBL/GenBank/DDBJ whole genome shotgun (WGS) entry which is preliminary data.</text>
</comment>
<protein>
    <submittedName>
        <fullName evidence="2">Uncharacterized protein DUF2845</fullName>
    </submittedName>
</protein>
<gene>
    <name evidence="2" type="ORF">DFQ45_10270</name>
</gene>
<organism evidence="2 3">
    <name type="scientific">Thiopseudomonas denitrificans</name>
    <dbReference type="NCBI Taxonomy" id="1501432"/>
    <lineage>
        <taxon>Bacteria</taxon>
        <taxon>Pseudomonadati</taxon>
        <taxon>Pseudomonadota</taxon>
        <taxon>Gammaproteobacteria</taxon>
        <taxon>Pseudomonadales</taxon>
        <taxon>Pseudomonadaceae</taxon>
        <taxon>Thiopseudomonas</taxon>
    </lineage>
</organism>
<name>A0A4R6U4B1_9GAMM</name>
<feature type="chain" id="PRO_5020252186" evidence="1">
    <location>
        <begin position="23"/>
        <end position="101"/>
    </location>
</feature>
<keyword evidence="1" id="KW-0732">Signal</keyword>
<dbReference type="EMBL" id="SNYK01000002">
    <property type="protein sequence ID" value="TDQ39379.1"/>
    <property type="molecule type" value="Genomic_DNA"/>
</dbReference>
<dbReference type="Proteomes" id="UP000294575">
    <property type="component" value="Unassembled WGS sequence"/>
</dbReference>
<reference evidence="2 3" key="1">
    <citation type="submission" date="2019-03" db="EMBL/GenBank/DDBJ databases">
        <title>Genomic Encyclopedia of Type Strains, Phase IV (KMG-IV): sequencing the most valuable type-strain genomes for metagenomic binning, comparative biology and taxonomic classification.</title>
        <authorList>
            <person name="Goeker M."/>
        </authorList>
    </citation>
    <scope>NUCLEOTIDE SEQUENCE [LARGE SCALE GENOMIC DNA]</scope>
    <source>
        <strain evidence="2 3">DSM 28679</strain>
    </source>
</reference>
<proteinExistence type="predicted"/>
<feature type="signal peptide" evidence="1">
    <location>
        <begin position="1"/>
        <end position="22"/>
    </location>
</feature>
<dbReference type="RefSeq" id="WP_101497481.1">
    <property type="nucleotide sequence ID" value="NZ_LNJZ01000009.1"/>
</dbReference>
<sequence>MKLLASIALVLAFGLGSLPVQAGSTLRCGSGLISTGDSEYQVLAKCGQPVEQASLGYREVVNQYGHVNDVRVEEWVYGPRNGMYHYLRFEGGNLVKITSSR</sequence>